<evidence type="ECO:0000313" key="2">
    <source>
        <dbReference type="EMBL" id="KAJ4827203.1"/>
    </source>
</evidence>
<accession>A0A9Q0J3M8</accession>
<dbReference type="Proteomes" id="UP001141552">
    <property type="component" value="Unassembled WGS sequence"/>
</dbReference>
<organism evidence="2 3">
    <name type="scientific">Turnera subulata</name>
    <dbReference type="NCBI Taxonomy" id="218843"/>
    <lineage>
        <taxon>Eukaryota</taxon>
        <taxon>Viridiplantae</taxon>
        <taxon>Streptophyta</taxon>
        <taxon>Embryophyta</taxon>
        <taxon>Tracheophyta</taxon>
        <taxon>Spermatophyta</taxon>
        <taxon>Magnoliopsida</taxon>
        <taxon>eudicotyledons</taxon>
        <taxon>Gunneridae</taxon>
        <taxon>Pentapetalae</taxon>
        <taxon>rosids</taxon>
        <taxon>fabids</taxon>
        <taxon>Malpighiales</taxon>
        <taxon>Passifloraceae</taxon>
        <taxon>Turnera</taxon>
    </lineage>
</organism>
<evidence type="ECO:0000313" key="3">
    <source>
        <dbReference type="Proteomes" id="UP001141552"/>
    </source>
</evidence>
<feature type="transmembrane region" description="Helical" evidence="1">
    <location>
        <begin position="67"/>
        <end position="91"/>
    </location>
</feature>
<reference evidence="2" key="2">
    <citation type="journal article" date="2023" name="Plants (Basel)">
        <title>Annotation of the Turnera subulata (Passifloraceae) Draft Genome Reveals the S-Locus Evolved after the Divergence of Turneroideae from Passifloroideae in a Stepwise Manner.</title>
        <authorList>
            <person name="Henning P.M."/>
            <person name="Roalson E.H."/>
            <person name="Mir W."/>
            <person name="McCubbin A.G."/>
            <person name="Shore J.S."/>
        </authorList>
    </citation>
    <scope>NUCLEOTIDE SEQUENCE</scope>
    <source>
        <strain evidence="2">F60SS</strain>
    </source>
</reference>
<proteinExistence type="predicted"/>
<dbReference type="EMBL" id="JAKUCV010006466">
    <property type="protein sequence ID" value="KAJ4827203.1"/>
    <property type="molecule type" value="Genomic_DNA"/>
</dbReference>
<sequence length="100" mass="10449">MAAGYCLDLEEAGGLVDVGGLAIPHLIFRGVQSVGAYKVRGSRHVALHQPLEALNSLVGGVVGLGNYLVRASLVLGQLVFGLPPGAVLLAYRIKNPQFKT</sequence>
<name>A0A9Q0J3M8_9ROSI</name>
<reference evidence="2" key="1">
    <citation type="submission" date="2022-02" db="EMBL/GenBank/DDBJ databases">
        <authorList>
            <person name="Henning P.M."/>
            <person name="McCubbin A.G."/>
            <person name="Shore J.S."/>
        </authorList>
    </citation>
    <scope>NUCLEOTIDE SEQUENCE</scope>
    <source>
        <strain evidence="2">F60SS</strain>
        <tissue evidence="2">Leaves</tissue>
    </source>
</reference>
<keyword evidence="1" id="KW-0812">Transmembrane</keyword>
<keyword evidence="1" id="KW-0472">Membrane</keyword>
<dbReference type="AlphaFoldDB" id="A0A9Q0J3M8"/>
<keyword evidence="3" id="KW-1185">Reference proteome</keyword>
<gene>
    <name evidence="2" type="ORF">Tsubulata_016795</name>
</gene>
<evidence type="ECO:0000256" key="1">
    <source>
        <dbReference type="SAM" id="Phobius"/>
    </source>
</evidence>
<comment type="caution">
    <text evidence="2">The sequence shown here is derived from an EMBL/GenBank/DDBJ whole genome shotgun (WGS) entry which is preliminary data.</text>
</comment>
<keyword evidence="1" id="KW-1133">Transmembrane helix</keyword>
<protein>
    <submittedName>
        <fullName evidence="2">Uncharacterized protein</fullName>
    </submittedName>
</protein>